<dbReference type="Proteomes" id="UP000281553">
    <property type="component" value="Unassembled WGS sequence"/>
</dbReference>
<organism evidence="1 2">
    <name type="scientific">Dibothriocephalus latus</name>
    <name type="common">Fish tapeworm</name>
    <name type="synonym">Diphyllobothrium latum</name>
    <dbReference type="NCBI Taxonomy" id="60516"/>
    <lineage>
        <taxon>Eukaryota</taxon>
        <taxon>Metazoa</taxon>
        <taxon>Spiralia</taxon>
        <taxon>Lophotrochozoa</taxon>
        <taxon>Platyhelminthes</taxon>
        <taxon>Cestoda</taxon>
        <taxon>Eucestoda</taxon>
        <taxon>Diphyllobothriidea</taxon>
        <taxon>Diphyllobothriidae</taxon>
        <taxon>Dibothriocephalus</taxon>
    </lineage>
</organism>
<name>A0A3P7M4V8_DIBLA</name>
<keyword evidence="2" id="KW-1185">Reference proteome</keyword>
<dbReference type="InterPro" id="IPR001611">
    <property type="entry name" value="Leu-rich_rpt"/>
</dbReference>
<dbReference type="Gene3D" id="3.80.10.10">
    <property type="entry name" value="Ribonuclease Inhibitor"/>
    <property type="match status" value="1"/>
</dbReference>
<protein>
    <submittedName>
        <fullName evidence="1">Uncharacterized protein</fullName>
    </submittedName>
</protein>
<dbReference type="AlphaFoldDB" id="A0A3P7M4V8"/>
<dbReference type="OrthoDB" id="660555at2759"/>
<reference evidence="1 2" key="1">
    <citation type="submission" date="2018-11" db="EMBL/GenBank/DDBJ databases">
        <authorList>
            <consortium name="Pathogen Informatics"/>
        </authorList>
    </citation>
    <scope>NUCLEOTIDE SEQUENCE [LARGE SCALE GENOMIC DNA]</scope>
</reference>
<evidence type="ECO:0000313" key="1">
    <source>
        <dbReference type="EMBL" id="VDN17318.1"/>
    </source>
</evidence>
<dbReference type="SUPFAM" id="SSF52075">
    <property type="entry name" value="Outer arm dynein light chain 1"/>
    <property type="match status" value="1"/>
</dbReference>
<gene>
    <name evidence="1" type="ORF">DILT_LOCUS12897</name>
</gene>
<accession>A0A3P7M4V8</accession>
<dbReference type="Pfam" id="PF13855">
    <property type="entry name" value="LRR_8"/>
    <property type="match status" value="1"/>
</dbReference>
<dbReference type="PROSITE" id="PS51450">
    <property type="entry name" value="LRR"/>
    <property type="match status" value="1"/>
</dbReference>
<proteinExistence type="predicted"/>
<dbReference type="EMBL" id="UYRU01068082">
    <property type="protein sequence ID" value="VDN17318.1"/>
    <property type="molecule type" value="Genomic_DNA"/>
</dbReference>
<sequence>MLPLVPPIIWTLNTPLPPAEQVVSFESAGDDTRWWETQPIERLSLASNKLSKLDGQGLAQLDTLTILDLRDNLLTELPDEIEALLSLKQLVVA</sequence>
<dbReference type="InterPro" id="IPR032675">
    <property type="entry name" value="LRR_dom_sf"/>
</dbReference>
<evidence type="ECO:0000313" key="2">
    <source>
        <dbReference type="Proteomes" id="UP000281553"/>
    </source>
</evidence>